<keyword evidence="1" id="KW-0677">Repeat</keyword>
<accession>A0ABQ6NCT5</accession>
<dbReference type="InterPro" id="IPR018247">
    <property type="entry name" value="EF_Hand_1_Ca_BS"/>
</dbReference>
<dbReference type="InterPro" id="IPR002048">
    <property type="entry name" value="EF_hand_dom"/>
</dbReference>
<protein>
    <recommendedName>
        <fullName evidence="4">EF-hand domain-containing protein</fullName>
    </recommendedName>
</protein>
<feature type="domain" description="EF-hand" evidence="4">
    <location>
        <begin position="280"/>
        <end position="315"/>
    </location>
</feature>
<dbReference type="Pfam" id="PF13499">
    <property type="entry name" value="EF-hand_7"/>
    <property type="match status" value="2"/>
</dbReference>
<dbReference type="Proteomes" id="UP001165060">
    <property type="component" value="Unassembled WGS sequence"/>
</dbReference>
<evidence type="ECO:0000313" key="6">
    <source>
        <dbReference type="Proteomes" id="UP001165060"/>
    </source>
</evidence>
<evidence type="ECO:0000256" key="2">
    <source>
        <dbReference type="ARBA" id="ARBA00022837"/>
    </source>
</evidence>
<keyword evidence="2" id="KW-0106">Calcium</keyword>
<dbReference type="SMART" id="SM00054">
    <property type="entry name" value="EFh"/>
    <property type="match status" value="4"/>
</dbReference>
<dbReference type="EMBL" id="BRYB01006411">
    <property type="protein sequence ID" value="GMI56931.1"/>
    <property type="molecule type" value="Genomic_DNA"/>
</dbReference>
<feature type="domain" description="EF-hand" evidence="4">
    <location>
        <begin position="132"/>
        <end position="167"/>
    </location>
</feature>
<feature type="domain" description="EF-hand" evidence="4">
    <location>
        <begin position="96"/>
        <end position="131"/>
    </location>
</feature>
<evidence type="ECO:0000256" key="3">
    <source>
        <dbReference type="SAM" id="MobiDB-lite"/>
    </source>
</evidence>
<feature type="domain" description="EF-hand" evidence="4">
    <location>
        <begin position="322"/>
        <end position="349"/>
    </location>
</feature>
<dbReference type="SUPFAM" id="SSF47473">
    <property type="entry name" value="EF-hand"/>
    <property type="match status" value="1"/>
</dbReference>
<dbReference type="PROSITE" id="PS00018">
    <property type="entry name" value="EF_HAND_1"/>
    <property type="match status" value="3"/>
</dbReference>
<reference evidence="5 6" key="1">
    <citation type="journal article" date="2023" name="Commun. Biol.">
        <title>Genome analysis of Parmales, the sister group of diatoms, reveals the evolutionary specialization of diatoms from phago-mixotrophs to photoautotrophs.</title>
        <authorList>
            <person name="Ban H."/>
            <person name="Sato S."/>
            <person name="Yoshikawa S."/>
            <person name="Yamada K."/>
            <person name="Nakamura Y."/>
            <person name="Ichinomiya M."/>
            <person name="Sato N."/>
            <person name="Blanc-Mathieu R."/>
            <person name="Endo H."/>
            <person name="Kuwata A."/>
            <person name="Ogata H."/>
        </authorList>
    </citation>
    <scope>NUCLEOTIDE SEQUENCE [LARGE SCALE GENOMIC DNA]</scope>
</reference>
<organism evidence="5 6">
    <name type="scientific">Tetraparma gracilis</name>
    <dbReference type="NCBI Taxonomy" id="2962635"/>
    <lineage>
        <taxon>Eukaryota</taxon>
        <taxon>Sar</taxon>
        <taxon>Stramenopiles</taxon>
        <taxon>Ochrophyta</taxon>
        <taxon>Bolidophyceae</taxon>
        <taxon>Parmales</taxon>
        <taxon>Triparmaceae</taxon>
        <taxon>Tetraparma</taxon>
    </lineage>
</organism>
<keyword evidence="6" id="KW-1185">Reference proteome</keyword>
<comment type="caution">
    <text evidence="5">The sequence shown here is derived from an EMBL/GenBank/DDBJ whole genome shotgun (WGS) entry which is preliminary data.</text>
</comment>
<feature type="compositionally biased region" description="Low complexity" evidence="3">
    <location>
        <begin position="1"/>
        <end position="16"/>
    </location>
</feature>
<dbReference type="PROSITE" id="PS50222">
    <property type="entry name" value="EF_HAND_2"/>
    <property type="match status" value="4"/>
</dbReference>
<evidence type="ECO:0000256" key="1">
    <source>
        <dbReference type="ARBA" id="ARBA00022737"/>
    </source>
</evidence>
<dbReference type="InterPro" id="IPR011992">
    <property type="entry name" value="EF-hand-dom_pair"/>
</dbReference>
<name>A0ABQ6NCT5_9STRA</name>
<sequence length="457" mass="52114">MSTPRRPSGSSSTPGSSREERYESRRGKWLQETSVQIAERELLEEQRGKDLEARRQIEEKNQKLMNPQDLMAENEEYFMNTPKFVLYALRRYCLTKPANHFKNLFMQYDENSDGTLDIQEIKNGIGRLGFDITMKTATEVLNMMDLDGNCELDFAEFRCAILDERIAKDFEDHARRMHNDCKLQEEYRARCLKEPLCASIHGPAAIPHPSEGYKHHMDILQKQREGMVPMMSAKEKAQFELEQNRLALQEEMAAVRARDAANAGEKNTKEQEQVMGKLEAKFKNLRAAFSKMDADNSGFLDRDEMEELCFHLNLPKAWVAPLIDDADVDGDGQISYEEFAKALEVKSHLGQGSEEYEDPDVLHWHTGPDPEYQAHIFGEVMGNTNYREGPPVPQALPLAGGWDKSTRLSRSKQPLRFSAHASHLTRTVSAVIEDGITQCCVRPLSFHVKASAPNFLK</sequence>
<dbReference type="PANTHER" id="PTHR23050">
    <property type="entry name" value="CALCIUM BINDING PROTEIN"/>
    <property type="match status" value="1"/>
</dbReference>
<dbReference type="Gene3D" id="1.10.238.10">
    <property type="entry name" value="EF-hand"/>
    <property type="match status" value="2"/>
</dbReference>
<gene>
    <name evidence="5" type="ORF">TeGR_g13493</name>
</gene>
<evidence type="ECO:0000313" key="5">
    <source>
        <dbReference type="EMBL" id="GMI56931.1"/>
    </source>
</evidence>
<feature type="compositionally biased region" description="Basic and acidic residues" evidence="3">
    <location>
        <begin position="17"/>
        <end position="26"/>
    </location>
</feature>
<dbReference type="InterPro" id="IPR050145">
    <property type="entry name" value="Centrin_CML-like"/>
</dbReference>
<dbReference type="CDD" id="cd00051">
    <property type="entry name" value="EFh"/>
    <property type="match status" value="2"/>
</dbReference>
<feature type="region of interest" description="Disordered" evidence="3">
    <location>
        <begin position="1"/>
        <end position="27"/>
    </location>
</feature>
<evidence type="ECO:0000259" key="4">
    <source>
        <dbReference type="PROSITE" id="PS50222"/>
    </source>
</evidence>
<proteinExistence type="predicted"/>